<dbReference type="PANTHER" id="PTHR47248:SF9">
    <property type="entry name" value="BPTI_KUNITZ INHIBITOR DOMAIN-CONTAINING PROTEIN"/>
    <property type="match status" value="1"/>
</dbReference>
<accession>A0A2G5TM50</accession>
<dbReference type="Gene3D" id="4.10.410.10">
    <property type="entry name" value="Pancreatic trypsin inhibitor Kunitz domain"/>
    <property type="match status" value="1"/>
</dbReference>
<dbReference type="STRING" id="1611254.A0A2G5TM50"/>
<keyword evidence="3" id="KW-0732">Signal</keyword>
<reference evidence="7" key="1">
    <citation type="submission" date="2017-10" db="EMBL/GenBank/DDBJ databases">
        <title>Rapid genome shrinkage in a self-fertile nematode reveals novel sperm competition proteins.</title>
        <authorList>
            <person name="Yin D."/>
            <person name="Schwarz E.M."/>
            <person name="Thomas C.G."/>
            <person name="Felde R.L."/>
            <person name="Korf I.F."/>
            <person name="Cutter A.D."/>
            <person name="Schartner C.M."/>
            <person name="Ralston E.J."/>
            <person name="Meyer B.J."/>
            <person name="Haag E.S."/>
        </authorList>
    </citation>
    <scope>NUCLEOTIDE SEQUENCE [LARGE SCALE GENOMIC DNA]</scope>
    <source>
        <strain evidence="7">JU1422</strain>
    </source>
</reference>
<dbReference type="InterPro" id="IPR000716">
    <property type="entry name" value="Thyroglobulin_1"/>
</dbReference>
<evidence type="ECO:0000313" key="6">
    <source>
        <dbReference type="EMBL" id="PIC28096.1"/>
    </source>
</evidence>
<feature type="domain" description="Thyroglobulin type-1" evidence="5">
    <location>
        <begin position="85"/>
        <end position="155"/>
    </location>
</feature>
<evidence type="ECO:0000256" key="3">
    <source>
        <dbReference type="SAM" id="SignalP"/>
    </source>
</evidence>
<dbReference type="PROSITE" id="PS00280">
    <property type="entry name" value="BPTI_KUNITZ_1"/>
    <property type="match status" value="1"/>
</dbReference>
<evidence type="ECO:0000256" key="2">
    <source>
        <dbReference type="PROSITE-ProRule" id="PRU00500"/>
    </source>
</evidence>
<name>A0A2G5TM50_9PELO</name>
<dbReference type="Pfam" id="PF00086">
    <property type="entry name" value="Thyroglobulin_1"/>
    <property type="match status" value="2"/>
</dbReference>
<protein>
    <recommendedName>
        <fullName evidence="8">BPTI/Kunitz inhibitor domain-containing protein</fullName>
    </recommendedName>
</protein>
<dbReference type="InterPro" id="IPR020901">
    <property type="entry name" value="Prtase_inh_Kunz-CS"/>
</dbReference>
<feature type="disulfide bond" evidence="2">
    <location>
        <begin position="122"/>
        <end position="129"/>
    </location>
</feature>
<feature type="chain" id="PRO_5013801487" description="BPTI/Kunitz inhibitor domain-containing protein" evidence="3">
    <location>
        <begin position="19"/>
        <end position="370"/>
    </location>
</feature>
<dbReference type="CDD" id="cd00191">
    <property type="entry name" value="TY"/>
    <property type="match status" value="1"/>
</dbReference>
<dbReference type="Gene3D" id="4.10.800.10">
    <property type="entry name" value="Thyroglobulin type-1"/>
    <property type="match status" value="2"/>
</dbReference>
<dbReference type="EMBL" id="PDUG01000005">
    <property type="protein sequence ID" value="PIC28096.1"/>
    <property type="molecule type" value="Genomic_DNA"/>
</dbReference>
<dbReference type="SMART" id="SM00211">
    <property type="entry name" value="TY"/>
    <property type="match status" value="2"/>
</dbReference>
<dbReference type="OrthoDB" id="4473401at2759"/>
<evidence type="ECO:0000313" key="7">
    <source>
        <dbReference type="Proteomes" id="UP000230233"/>
    </source>
</evidence>
<dbReference type="InterPro" id="IPR036857">
    <property type="entry name" value="Thyroglobulin_1_sf"/>
</dbReference>
<gene>
    <name evidence="6" type="primary">Cnig_chr_V.g20126</name>
    <name evidence="6" type="ORF">B9Z55_020126</name>
</gene>
<keyword evidence="7" id="KW-1185">Reference proteome</keyword>
<organism evidence="6 7">
    <name type="scientific">Caenorhabditis nigoni</name>
    <dbReference type="NCBI Taxonomy" id="1611254"/>
    <lineage>
        <taxon>Eukaryota</taxon>
        <taxon>Metazoa</taxon>
        <taxon>Ecdysozoa</taxon>
        <taxon>Nematoda</taxon>
        <taxon>Chromadorea</taxon>
        <taxon>Rhabditida</taxon>
        <taxon>Rhabditina</taxon>
        <taxon>Rhabditomorpha</taxon>
        <taxon>Rhabditoidea</taxon>
        <taxon>Rhabditidae</taxon>
        <taxon>Peloderinae</taxon>
        <taxon>Caenorhabditis</taxon>
    </lineage>
</organism>
<feature type="domain" description="BPTI/Kunitz inhibitor" evidence="4">
    <location>
        <begin position="189"/>
        <end position="242"/>
    </location>
</feature>
<dbReference type="InterPro" id="IPR052861">
    <property type="entry name" value="BPTI/Kunitz_domain"/>
</dbReference>
<dbReference type="PROSITE" id="PS50279">
    <property type="entry name" value="BPTI_KUNITZ_2"/>
    <property type="match status" value="1"/>
</dbReference>
<dbReference type="Pfam" id="PF00014">
    <property type="entry name" value="Kunitz_BPTI"/>
    <property type="match status" value="1"/>
</dbReference>
<dbReference type="InterPro" id="IPR036880">
    <property type="entry name" value="Kunitz_BPTI_sf"/>
</dbReference>
<dbReference type="PROSITE" id="PS00484">
    <property type="entry name" value="THYROGLOBULIN_1_1"/>
    <property type="match status" value="1"/>
</dbReference>
<dbReference type="GO" id="GO:0004867">
    <property type="term" value="F:serine-type endopeptidase inhibitor activity"/>
    <property type="evidence" value="ECO:0007669"/>
    <property type="project" value="InterPro"/>
</dbReference>
<dbReference type="SMART" id="SM00131">
    <property type="entry name" value="KU"/>
    <property type="match status" value="1"/>
</dbReference>
<proteinExistence type="predicted"/>
<dbReference type="SUPFAM" id="SSF57610">
    <property type="entry name" value="Thyroglobulin type-1 domain"/>
    <property type="match status" value="2"/>
</dbReference>
<evidence type="ECO:0000259" key="5">
    <source>
        <dbReference type="PROSITE" id="PS51162"/>
    </source>
</evidence>
<sequence>MRITLILLLTCGVHQANSLFKDRSLRTRKAATGPCTLNEDGLKCDENGYYETVQCNKDSCFCVTPHTGLIAFETRTNSPKTVPKCGACIVYLQKLFANGDPPENNFVPKCDVARGDFEPVQCNSSKNQCYCVDTDTGIETPGTRQPFNSTKNMNCMTIDFSIDSKLFPKFEKPDVLKPKPSLPVGRPWCGKDRNPGCTCTENKTSIRYWFDFETYTCLAFEHQGCGGNRNSYRTYGECISDCALQDFFSCAMQSQPAKKSNGEWYPCPEGAPPPPGVTTTTTPGPQLDHYGCPKGYICMMGPFFGLCCEENLTIRYQDAFDTKCKNNKPKHQILNSGSCSDLLGKSCSDNFCPKTHTCEYNEFVAYCCPK</sequence>
<dbReference type="SUPFAM" id="SSF57362">
    <property type="entry name" value="BPTI-like"/>
    <property type="match status" value="1"/>
</dbReference>
<evidence type="ECO:0000256" key="1">
    <source>
        <dbReference type="ARBA" id="ARBA00023157"/>
    </source>
</evidence>
<evidence type="ECO:0008006" key="8">
    <source>
        <dbReference type="Google" id="ProtNLM"/>
    </source>
</evidence>
<feature type="signal peptide" evidence="3">
    <location>
        <begin position="1"/>
        <end position="18"/>
    </location>
</feature>
<dbReference type="PROSITE" id="PS51162">
    <property type="entry name" value="THYROGLOBULIN_1_2"/>
    <property type="match status" value="2"/>
</dbReference>
<dbReference type="Proteomes" id="UP000230233">
    <property type="component" value="Chromosome V"/>
</dbReference>
<dbReference type="InterPro" id="IPR002223">
    <property type="entry name" value="Kunitz_BPTI"/>
</dbReference>
<comment type="caution">
    <text evidence="2">Lacks conserved residue(s) required for the propagation of feature annotation.</text>
</comment>
<evidence type="ECO:0000259" key="4">
    <source>
        <dbReference type="PROSITE" id="PS50279"/>
    </source>
</evidence>
<dbReference type="PANTHER" id="PTHR47248">
    <property type="entry name" value="PROTEIN CBG06772"/>
    <property type="match status" value="1"/>
</dbReference>
<keyword evidence="1 2" id="KW-1015">Disulfide bond</keyword>
<comment type="caution">
    <text evidence="6">The sequence shown here is derived from an EMBL/GenBank/DDBJ whole genome shotgun (WGS) entry which is preliminary data.</text>
</comment>
<feature type="domain" description="Thyroglobulin type-1" evidence="5">
    <location>
        <begin position="32"/>
        <end position="81"/>
    </location>
</feature>
<dbReference type="AlphaFoldDB" id="A0A2G5TM50"/>